<accession>A0ABT0GF48</accession>
<reference evidence="2" key="1">
    <citation type="submission" date="2022-04" db="EMBL/GenBank/DDBJ databases">
        <title>Lysobacter sp. CAU 1642 isolated from sea sand.</title>
        <authorList>
            <person name="Kim W."/>
        </authorList>
    </citation>
    <scope>NUCLEOTIDE SEQUENCE</scope>
    <source>
        <strain evidence="2">CAU 1642</strain>
    </source>
</reference>
<organism evidence="2 3">
    <name type="scientific">Pseudomarimonas salicorniae</name>
    <dbReference type="NCBI Taxonomy" id="2933270"/>
    <lineage>
        <taxon>Bacteria</taxon>
        <taxon>Pseudomonadati</taxon>
        <taxon>Pseudomonadota</taxon>
        <taxon>Gammaproteobacteria</taxon>
        <taxon>Lysobacterales</taxon>
        <taxon>Lysobacteraceae</taxon>
        <taxon>Pseudomarimonas</taxon>
    </lineage>
</organism>
<sequence>MILIHGLWMRALIMRPLAARLRAEGFDPRCFDHASLRARPEDTLDRLAGLVAVLGPGLVHLVGHSLGGVLALTLAAARPDLPTGRIVCLGSPLAGSRSARRLRELGLSWLGGRSRALLEQGVSTPAGREVGMIAGTRALGAGQWLSRLERPHDGTVSVAETRVPGLADHLCLPHSHSGLLFAADVARATARWLRHGRFA</sequence>
<feature type="domain" description="AB hydrolase-1" evidence="1">
    <location>
        <begin position="2"/>
        <end position="180"/>
    </location>
</feature>
<keyword evidence="2" id="KW-0378">Hydrolase</keyword>
<dbReference type="PANTHER" id="PTHR37946">
    <property type="entry name" value="SLL1969 PROTEIN"/>
    <property type="match status" value="1"/>
</dbReference>
<evidence type="ECO:0000259" key="1">
    <source>
        <dbReference type="Pfam" id="PF12697"/>
    </source>
</evidence>
<dbReference type="InterPro" id="IPR000073">
    <property type="entry name" value="AB_hydrolase_1"/>
</dbReference>
<dbReference type="Pfam" id="PF12697">
    <property type="entry name" value="Abhydrolase_6"/>
    <property type="match status" value="1"/>
</dbReference>
<dbReference type="SUPFAM" id="SSF53474">
    <property type="entry name" value="alpha/beta-Hydrolases"/>
    <property type="match status" value="1"/>
</dbReference>
<dbReference type="Proteomes" id="UP001431449">
    <property type="component" value="Unassembled WGS sequence"/>
</dbReference>
<name>A0ABT0GF48_9GAMM</name>
<dbReference type="InterPro" id="IPR029058">
    <property type="entry name" value="AB_hydrolase_fold"/>
</dbReference>
<protein>
    <submittedName>
        <fullName evidence="2">Alpha/beta hydrolase</fullName>
    </submittedName>
</protein>
<evidence type="ECO:0000313" key="3">
    <source>
        <dbReference type="Proteomes" id="UP001431449"/>
    </source>
</evidence>
<dbReference type="Gene3D" id="3.40.50.1820">
    <property type="entry name" value="alpha/beta hydrolase"/>
    <property type="match status" value="1"/>
</dbReference>
<dbReference type="GO" id="GO:0016787">
    <property type="term" value="F:hydrolase activity"/>
    <property type="evidence" value="ECO:0007669"/>
    <property type="project" value="UniProtKB-KW"/>
</dbReference>
<dbReference type="EMBL" id="JALNMH010000002">
    <property type="protein sequence ID" value="MCK7592650.1"/>
    <property type="molecule type" value="Genomic_DNA"/>
</dbReference>
<dbReference type="PANTHER" id="PTHR37946:SF1">
    <property type="entry name" value="SLL1969 PROTEIN"/>
    <property type="match status" value="1"/>
</dbReference>
<dbReference type="RefSeq" id="WP_248204923.1">
    <property type="nucleotide sequence ID" value="NZ_JALNMH010000002.1"/>
</dbReference>
<evidence type="ECO:0000313" key="2">
    <source>
        <dbReference type="EMBL" id="MCK7592650.1"/>
    </source>
</evidence>
<keyword evidence="3" id="KW-1185">Reference proteome</keyword>
<comment type="caution">
    <text evidence="2">The sequence shown here is derived from an EMBL/GenBank/DDBJ whole genome shotgun (WGS) entry which is preliminary data.</text>
</comment>
<proteinExistence type="predicted"/>
<gene>
    <name evidence="2" type="ORF">M0G41_03090</name>
</gene>